<proteinExistence type="predicted"/>
<evidence type="ECO:0000256" key="1">
    <source>
        <dbReference type="SAM" id="MobiDB-lite"/>
    </source>
</evidence>
<accession>A0A9W6XXL7</accession>
<dbReference type="InterPro" id="IPR056924">
    <property type="entry name" value="SH3_Tf2-1"/>
</dbReference>
<dbReference type="Proteomes" id="UP001165121">
    <property type="component" value="Unassembled WGS sequence"/>
</dbReference>
<evidence type="ECO:0000313" key="4">
    <source>
        <dbReference type="Proteomes" id="UP001165121"/>
    </source>
</evidence>
<evidence type="ECO:0000259" key="2">
    <source>
        <dbReference type="Pfam" id="PF24626"/>
    </source>
</evidence>
<dbReference type="EMBL" id="BSXT01002526">
    <property type="protein sequence ID" value="GMF49417.1"/>
    <property type="molecule type" value="Genomic_DNA"/>
</dbReference>
<reference evidence="3" key="1">
    <citation type="submission" date="2023-04" db="EMBL/GenBank/DDBJ databases">
        <title>Phytophthora fragariaefolia NBRC 109709.</title>
        <authorList>
            <person name="Ichikawa N."/>
            <person name="Sato H."/>
            <person name="Tonouchi N."/>
        </authorList>
    </citation>
    <scope>NUCLEOTIDE SEQUENCE</scope>
    <source>
        <strain evidence="3">NBRC 109709</strain>
    </source>
</reference>
<feature type="region of interest" description="Disordered" evidence="1">
    <location>
        <begin position="77"/>
        <end position="115"/>
    </location>
</feature>
<organism evidence="3 4">
    <name type="scientific">Phytophthora fragariaefolia</name>
    <dbReference type="NCBI Taxonomy" id="1490495"/>
    <lineage>
        <taxon>Eukaryota</taxon>
        <taxon>Sar</taxon>
        <taxon>Stramenopiles</taxon>
        <taxon>Oomycota</taxon>
        <taxon>Peronosporomycetes</taxon>
        <taxon>Peronosporales</taxon>
        <taxon>Peronosporaceae</taxon>
        <taxon>Phytophthora</taxon>
    </lineage>
</organism>
<dbReference type="OrthoDB" id="5554229at2759"/>
<sequence length="173" mass="18676">MDGIQGSTVTKLGANKLAPRYIGPFNILKVIGDAYTLDIPTAIRLHPTFYVERLKPYVPAIIPAPVAAAPQPVQYPRHETPGNDAAVVTGITDEAPAKNRGARRRDESDDDHTRGVDMDISAAKSTLRRLPIVAPCSHPVAPASRVCEGVGTSDRHLTWPNLPSEMPTPWTAN</sequence>
<feature type="region of interest" description="Disordered" evidence="1">
    <location>
        <begin position="151"/>
        <end position="173"/>
    </location>
</feature>
<keyword evidence="4" id="KW-1185">Reference proteome</keyword>
<dbReference type="AlphaFoldDB" id="A0A9W6XXL7"/>
<gene>
    <name evidence="3" type="ORF">Pfra01_001953100</name>
</gene>
<comment type="caution">
    <text evidence="3">The sequence shown here is derived from an EMBL/GenBank/DDBJ whole genome shotgun (WGS) entry which is preliminary data.</text>
</comment>
<feature type="compositionally biased region" description="Basic and acidic residues" evidence="1">
    <location>
        <begin position="104"/>
        <end position="115"/>
    </location>
</feature>
<evidence type="ECO:0000313" key="3">
    <source>
        <dbReference type="EMBL" id="GMF49417.1"/>
    </source>
</evidence>
<feature type="domain" description="Tf2-1-like SH3-like" evidence="2">
    <location>
        <begin position="13"/>
        <end position="58"/>
    </location>
</feature>
<protein>
    <submittedName>
        <fullName evidence="3">Unnamed protein product</fullName>
    </submittedName>
</protein>
<dbReference type="Pfam" id="PF24626">
    <property type="entry name" value="SH3_Tf2-1"/>
    <property type="match status" value="1"/>
</dbReference>
<name>A0A9W6XXL7_9STRA</name>